<evidence type="ECO:0000256" key="5">
    <source>
        <dbReference type="ARBA" id="ARBA00023136"/>
    </source>
</evidence>
<dbReference type="RefSeq" id="WP_250194596.1">
    <property type="nucleotide sequence ID" value="NZ_CP097635.1"/>
</dbReference>
<feature type="transmembrane region" description="Helical" evidence="6">
    <location>
        <begin position="153"/>
        <end position="181"/>
    </location>
</feature>
<keyword evidence="4 6" id="KW-1133">Transmembrane helix</keyword>
<keyword evidence="5 6" id="KW-0472">Membrane</keyword>
<gene>
    <name evidence="7" type="ORF">MW290_10420</name>
</gene>
<keyword evidence="2" id="KW-1003">Cell membrane</keyword>
<feature type="transmembrane region" description="Helical" evidence="6">
    <location>
        <begin position="75"/>
        <end position="93"/>
    </location>
</feature>
<name>A0ABY4S3P1_AQUTE</name>
<evidence type="ECO:0000256" key="4">
    <source>
        <dbReference type="ARBA" id="ARBA00022989"/>
    </source>
</evidence>
<feature type="transmembrane region" description="Helical" evidence="6">
    <location>
        <begin position="45"/>
        <end position="68"/>
    </location>
</feature>
<reference evidence="7" key="1">
    <citation type="submission" date="2022-05" db="EMBL/GenBank/DDBJ databases">
        <title>An RpoN-dependent PEP-CTERM gene is involved in floc formation of an Aquincola tertiaricarbonis strain.</title>
        <authorList>
            <person name="Qiu D."/>
            <person name="Xia M."/>
        </authorList>
    </citation>
    <scope>NUCLEOTIDE SEQUENCE</scope>
    <source>
        <strain evidence="7">RN12</strain>
    </source>
</reference>
<sequence length="215" mass="22558">MFGTQDLALFIVSGLLLNITPGPDSLLIMSRSASQGWRAGSAAALGVGTGTLVHVLAAALGLSTLLAASSTAFTVVKLVGAAYLVYIGLALLLRRGASAAAAAPAAPAAPVAPLSWRRIWFQGFLTNVLNPKVAVFFLAFVPQFIAHDAPNKALAFIVLGCIFNFNAMLWCHFLAVSSALASRRVQASHRVTLWLNRAIGAMFLGFGLRLALSPR</sequence>
<evidence type="ECO:0000256" key="6">
    <source>
        <dbReference type="SAM" id="Phobius"/>
    </source>
</evidence>
<feature type="transmembrane region" description="Helical" evidence="6">
    <location>
        <begin position="119"/>
        <end position="141"/>
    </location>
</feature>
<organism evidence="7 8">
    <name type="scientific">Aquincola tertiaricarbonis</name>
    <dbReference type="NCBI Taxonomy" id="391953"/>
    <lineage>
        <taxon>Bacteria</taxon>
        <taxon>Pseudomonadati</taxon>
        <taxon>Pseudomonadota</taxon>
        <taxon>Betaproteobacteria</taxon>
        <taxon>Burkholderiales</taxon>
        <taxon>Sphaerotilaceae</taxon>
        <taxon>Aquincola</taxon>
    </lineage>
</organism>
<evidence type="ECO:0000313" key="8">
    <source>
        <dbReference type="Proteomes" id="UP001056201"/>
    </source>
</evidence>
<evidence type="ECO:0000256" key="3">
    <source>
        <dbReference type="ARBA" id="ARBA00022692"/>
    </source>
</evidence>
<accession>A0ABY4S3P1</accession>
<dbReference type="EMBL" id="CP097635">
    <property type="protein sequence ID" value="URI06333.1"/>
    <property type="molecule type" value="Genomic_DNA"/>
</dbReference>
<comment type="subcellular location">
    <subcellularLocation>
        <location evidence="1">Cell membrane</location>
        <topology evidence="1">Multi-pass membrane protein</topology>
    </subcellularLocation>
</comment>
<dbReference type="PIRSF" id="PIRSF006324">
    <property type="entry name" value="LeuE"/>
    <property type="match status" value="1"/>
</dbReference>
<dbReference type="Proteomes" id="UP001056201">
    <property type="component" value="Chromosome 1"/>
</dbReference>
<dbReference type="Pfam" id="PF01810">
    <property type="entry name" value="LysE"/>
    <property type="match status" value="1"/>
</dbReference>
<evidence type="ECO:0000313" key="7">
    <source>
        <dbReference type="EMBL" id="URI06333.1"/>
    </source>
</evidence>
<dbReference type="PANTHER" id="PTHR30086:SF20">
    <property type="entry name" value="ARGININE EXPORTER PROTEIN ARGO-RELATED"/>
    <property type="match status" value="1"/>
</dbReference>
<evidence type="ECO:0000256" key="1">
    <source>
        <dbReference type="ARBA" id="ARBA00004651"/>
    </source>
</evidence>
<keyword evidence="3 6" id="KW-0812">Transmembrane</keyword>
<protein>
    <submittedName>
        <fullName evidence="7">LysE family translocator</fullName>
    </submittedName>
</protein>
<dbReference type="InterPro" id="IPR001123">
    <property type="entry name" value="LeuE-type"/>
</dbReference>
<keyword evidence="8" id="KW-1185">Reference proteome</keyword>
<proteinExistence type="predicted"/>
<feature type="transmembrane region" description="Helical" evidence="6">
    <location>
        <begin position="193"/>
        <end position="212"/>
    </location>
</feature>
<dbReference type="PANTHER" id="PTHR30086">
    <property type="entry name" value="ARGININE EXPORTER PROTEIN ARGO"/>
    <property type="match status" value="1"/>
</dbReference>
<evidence type="ECO:0000256" key="2">
    <source>
        <dbReference type="ARBA" id="ARBA00022475"/>
    </source>
</evidence>